<comment type="caution">
    <text evidence="6">The sequence shown here is derived from an EMBL/GenBank/DDBJ whole genome shotgun (WGS) entry which is preliminary data.</text>
</comment>
<proteinExistence type="predicted"/>
<comment type="cofactor">
    <cofactor evidence="1">
        <name>Fe(2+)</name>
        <dbReference type="ChEBI" id="CHEBI:29033"/>
    </cofactor>
</comment>
<gene>
    <name evidence="6" type="ORF">ETD83_03870</name>
</gene>
<sequence length="316" mass="34666">MGAVRMSPEVSTRPVTGPSVWTAADFESGEPYVRHLTGAELNALDEDATVHADLIAELVDRLENGIGYAVLRGLPLGTRYTPEQASRIHRTIAEHIGEIVPQSRKGDLVRVLEDAHHPAQRGGTYASKAGAPFHTDPTDVVSYLCLSPALSGGARVVASAATVYNALLREHPEWLDLVHREYATDWEGEQPDGEPGWSPRPIFSVAGGVLTCSLATKRIISAMRFEDVPRLGAEEMTCLMYLDSLLRRPGTAVHVNLRVGDMEFVGNHTVIHSRTGFVDDPSDPGHQRRLRRLWINRGAEGRPLVPALRRWRAGLS</sequence>
<dbReference type="InterPro" id="IPR050411">
    <property type="entry name" value="AlphaKG_dependent_hydroxylases"/>
</dbReference>
<dbReference type="InterPro" id="IPR042098">
    <property type="entry name" value="TauD-like_sf"/>
</dbReference>
<dbReference type="AlphaFoldDB" id="A0A5C4JIP8"/>
<name>A0A5C4JIP8_9ACTN</name>
<evidence type="ECO:0000256" key="2">
    <source>
        <dbReference type="ARBA" id="ARBA00023002"/>
    </source>
</evidence>
<dbReference type="InterPro" id="IPR003819">
    <property type="entry name" value="TauD/TfdA-like"/>
</dbReference>
<keyword evidence="7" id="KW-1185">Reference proteome</keyword>
<dbReference type="GO" id="GO:0017000">
    <property type="term" value="P:antibiotic biosynthetic process"/>
    <property type="evidence" value="ECO:0007669"/>
    <property type="project" value="UniProtKB-KW"/>
</dbReference>
<dbReference type="Gene3D" id="3.60.130.10">
    <property type="entry name" value="Clavaminate synthase-like"/>
    <property type="match status" value="1"/>
</dbReference>
<dbReference type="PANTHER" id="PTHR10696">
    <property type="entry name" value="GAMMA-BUTYROBETAINE HYDROXYLASE-RELATED"/>
    <property type="match status" value="1"/>
</dbReference>
<evidence type="ECO:0000313" key="7">
    <source>
        <dbReference type="Proteomes" id="UP000309174"/>
    </source>
</evidence>
<protein>
    <submittedName>
        <fullName evidence="6">TauD/TfdA family dioxygenase</fullName>
    </submittedName>
</protein>
<dbReference type="Proteomes" id="UP000309174">
    <property type="component" value="Unassembled WGS sequence"/>
</dbReference>
<evidence type="ECO:0000256" key="1">
    <source>
        <dbReference type="ARBA" id="ARBA00001954"/>
    </source>
</evidence>
<keyword evidence="2" id="KW-0560">Oxidoreductase</keyword>
<dbReference type="SUPFAM" id="SSF51197">
    <property type="entry name" value="Clavaminate synthase-like"/>
    <property type="match status" value="1"/>
</dbReference>
<reference evidence="6 7" key="1">
    <citation type="submission" date="2019-05" db="EMBL/GenBank/DDBJ databases">
        <title>Draft genome sequence of Actinomadura sp. 14C53.</title>
        <authorList>
            <person name="Saricaoglu S."/>
            <person name="Isik K."/>
        </authorList>
    </citation>
    <scope>NUCLEOTIDE SEQUENCE [LARGE SCALE GENOMIC DNA]</scope>
    <source>
        <strain evidence="6 7">14C53</strain>
    </source>
</reference>
<organism evidence="6 7">
    <name type="scientific">Actinomadura soli</name>
    <dbReference type="NCBI Taxonomy" id="2508997"/>
    <lineage>
        <taxon>Bacteria</taxon>
        <taxon>Bacillati</taxon>
        <taxon>Actinomycetota</taxon>
        <taxon>Actinomycetes</taxon>
        <taxon>Streptosporangiales</taxon>
        <taxon>Thermomonosporaceae</taxon>
        <taxon>Actinomadura</taxon>
    </lineage>
</organism>
<evidence type="ECO:0000259" key="5">
    <source>
        <dbReference type="Pfam" id="PF02668"/>
    </source>
</evidence>
<evidence type="ECO:0000256" key="3">
    <source>
        <dbReference type="ARBA" id="ARBA00023004"/>
    </source>
</evidence>
<dbReference type="Pfam" id="PF02668">
    <property type="entry name" value="TauD"/>
    <property type="match status" value="1"/>
</dbReference>
<dbReference type="GO" id="GO:0051213">
    <property type="term" value="F:dioxygenase activity"/>
    <property type="evidence" value="ECO:0007669"/>
    <property type="project" value="UniProtKB-KW"/>
</dbReference>
<dbReference type="OrthoDB" id="5491415at2"/>
<evidence type="ECO:0000256" key="4">
    <source>
        <dbReference type="ARBA" id="ARBA00023194"/>
    </source>
</evidence>
<dbReference type="EMBL" id="VCKW01000012">
    <property type="protein sequence ID" value="TMR06602.1"/>
    <property type="molecule type" value="Genomic_DNA"/>
</dbReference>
<accession>A0A5C4JIP8</accession>
<dbReference type="PANTHER" id="PTHR10696:SF56">
    <property type="entry name" value="TAUD_TFDA-LIKE DOMAIN-CONTAINING PROTEIN"/>
    <property type="match status" value="1"/>
</dbReference>
<keyword evidence="6" id="KW-0223">Dioxygenase</keyword>
<feature type="domain" description="TauD/TfdA-like" evidence="5">
    <location>
        <begin position="44"/>
        <end position="294"/>
    </location>
</feature>
<keyword evidence="3" id="KW-0408">Iron</keyword>
<evidence type="ECO:0000313" key="6">
    <source>
        <dbReference type="EMBL" id="TMR06602.1"/>
    </source>
</evidence>
<keyword evidence="4" id="KW-0045">Antibiotic biosynthesis</keyword>